<organism evidence="1 2">
    <name type="scientific">Helicobacter didelphidarum</name>
    <dbReference type="NCBI Taxonomy" id="2040648"/>
    <lineage>
        <taxon>Bacteria</taxon>
        <taxon>Pseudomonadati</taxon>
        <taxon>Campylobacterota</taxon>
        <taxon>Epsilonproteobacteria</taxon>
        <taxon>Campylobacterales</taxon>
        <taxon>Helicobacteraceae</taxon>
        <taxon>Helicobacter</taxon>
    </lineage>
</organism>
<dbReference type="RefSeq" id="WP_115543850.1">
    <property type="nucleotide sequence ID" value="NZ_NXLQ01000053.1"/>
</dbReference>
<reference evidence="1 2" key="1">
    <citation type="submission" date="2018-04" db="EMBL/GenBank/DDBJ databases">
        <title>Novel Campyloabacter and Helicobacter Species and Strains.</title>
        <authorList>
            <person name="Mannion A.J."/>
            <person name="Shen Z."/>
            <person name="Fox J.G."/>
        </authorList>
    </citation>
    <scope>NUCLEOTIDE SEQUENCE [LARGE SCALE GENOMIC DNA]</scope>
    <source>
        <strain evidence="1 2">MIT 17-337</strain>
    </source>
</reference>
<dbReference type="AlphaFoldDB" id="A0A3D8I8M7"/>
<accession>A0A3D8I8M7</accession>
<gene>
    <name evidence="1" type="ORF">CQA53_10090</name>
</gene>
<protein>
    <submittedName>
        <fullName evidence="1">Uncharacterized protein</fullName>
    </submittedName>
</protein>
<comment type="caution">
    <text evidence="1">The sequence shown here is derived from an EMBL/GenBank/DDBJ whole genome shotgun (WGS) entry which is preliminary data.</text>
</comment>
<dbReference type="Proteomes" id="UP000256379">
    <property type="component" value="Unassembled WGS sequence"/>
</dbReference>
<name>A0A3D8I8M7_9HELI</name>
<sequence>MNEIKNTEHLSQKDKESLQYFFEKYTLSWYVEREYKRLQNKTPLEQQGESAKEGLATTGTTIEIANQRTAPTYNPNIKSLNTAVFEFTEMARVITKPIGNIVNFYDAYIEYEKTRDGIKVVTKIASNNANTPILIAGTAASLKSAIATGAASSTFLTPVGGTIVGIGVFVIGVGTSYWVSDNFGTTLNAGMNGVIDFIRENDLSFGFTQWETERVNVAHCHKTMERLHNNLTYKSGRLQTFGSGYNERQIFINDVNVTHIIHPNKHILPRPNIQFNDDEMRSLAEMLLLMEKK</sequence>
<proteinExistence type="predicted"/>
<dbReference type="EMBL" id="NXLQ01000053">
    <property type="protein sequence ID" value="RDU61467.1"/>
    <property type="molecule type" value="Genomic_DNA"/>
</dbReference>
<dbReference type="OrthoDB" id="5368704at2"/>
<keyword evidence="2" id="KW-1185">Reference proteome</keyword>
<evidence type="ECO:0000313" key="1">
    <source>
        <dbReference type="EMBL" id="RDU61467.1"/>
    </source>
</evidence>
<evidence type="ECO:0000313" key="2">
    <source>
        <dbReference type="Proteomes" id="UP000256379"/>
    </source>
</evidence>